<organism evidence="3 4">
    <name type="scientific">Lutimaribacter pacificus</name>
    <dbReference type="NCBI Taxonomy" id="391948"/>
    <lineage>
        <taxon>Bacteria</taxon>
        <taxon>Pseudomonadati</taxon>
        <taxon>Pseudomonadota</taxon>
        <taxon>Alphaproteobacteria</taxon>
        <taxon>Rhodobacterales</taxon>
        <taxon>Roseobacteraceae</taxon>
        <taxon>Lutimaribacter</taxon>
    </lineage>
</organism>
<accession>A0A1H0FZ57</accession>
<dbReference type="NCBIfam" id="TIGR03167">
    <property type="entry name" value="tRNA_sel_U_synt"/>
    <property type="match status" value="1"/>
</dbReference>
<dbReference type="GO" id="GO:0004792">
    <property type="term" value="F:thiosulfate-cyanide sulfurtransferase activity"/>
    <property type="evidence" value="ECO:0007669"/>
    <property type="project" value="InterPro"/>
</dbReference>
<proteinExistence type="predicted"/>
<dbReference type="EMBL" id="FQZZ01000002">
    <property type="protein sequence ID" value="SHJ83219.1"/>
    <property type="molecule type" value="Genomic_DNA"/>
</dbReference>
<dbReference type="GO" id="GO:0002098">
    <property type="term" value="P:tRNA wobble uridine modification"/>
    <property type="evidence" value="ECO:0007669"/>
    <property type="project" value="InterPro"/>
</dbReference>
<dbReference type="Pfam" id="PF00581">
    <property type="entry name" value="Rhodanese"/>
    <property type="match status" value="1"/>
</dbReference>
<reference evidence="3 4" key="1">
    <citation type="submission" date="2016-11" db="EMBL/GenBank/DDBJ databases">
        <authorList>
            <person name="Varghese N."/>
            <person name="Submissions S."/>
        </authorList>
    </citation>
    <scope>NUCLEOTIDE SEQUENCE [LARGE SCALE GENOMIC DNA]</scope>
    <source>
        <strain evidence="3 4">DSM 29620</strain>
    </source>
</reference>
<dbReference type="GO" id="GO:0043828">
    <property type="term" value="F:tRNA 2-selenouridine synthase activity"/>
    <property type="evidence" value="ECO:0007669"/>
    <property type="project" value="InterPro"/>
</dbReference>
<dbReference type="SUPFAM" id="SSF52821">
    <property type="entry name" value="Rhodanese/Cell cycle control phosphatase"/>
    <property type="match status" value="1"/>
</dbReference>
<dbReference type="Proteomes" id="UP000324252">
    <property type="component" value="Unassembled WGS sequence"/>
</dbReference>
<protein>
    <submittedName>
        <fullName evidence="3">tRNA 2-selenouridine synthase</fullName>
    </submittedName>
</protein>
<evidence type="ECO:0000313" key="3">
    <source>
        <dbReference type="EMBL" id="SHJ83219.1"/>
    </source>
</evidence>
<dbReference type="AlphaFoldDB" id="A0A1H0FZ57"/>
<dbReference type="NCBIfam" id="NF008750">
    <property type="entry name" value="PRK11784.1-2"/>
    <property type="match status" value="1"/>
</dbReference>
<dbReference type="InterPro" id="IPR017582">
    <property type="entry name" value="SelU"/>
</dbReference>
<keyword evidence="4" id="KW-1185">Reference proteome</keyword>
<gene>
    <name evidence="3" type="ORF">SAMN05444142_10224</name>
</gene>
<dbReference type="SMART" id="SM00450">
    <property type="entry name" value="RHOD"/>
    <property type="match status" value="1"/>
</dbReference>
<keyword evidence="1" id="KW-0711">Selenium</keyword>
<feature type="domain" description="Rhodanese" evidence="2">
    <location>
        <begin position="34"/>
        <end position="146"/>
    </location>
</feature>
<dbReference type="NCBIfam" id="NF008752">
    <property type="entry name" value="PRK11784.1-4"/>
    <property type="match status" value="1"/>
</dbReference>
<dbReference type="InterPro" id="IPR001763">
    <property type="entry name" value="Rhodanese-like_dom"/>
</dbReference>
<dbReference type="InterPro" id="IPR001307">
    <property type="entry name" value="Thiosulphate_STrfase_CS"/>
</dbReference>
<dbReference type="PANTHER" id="PTHR30401:SF0">
    <property type="entry name" value="TRNA 2-SELENOURIDINE SYNTHASE"/>
    <property type="match status" value="1"/>
</dbReference>
<dbReference type="PROSITE" id="PS50206">
    <property type="entry name" value="RHODANESE_3"/>
    <property type="match status" value="1"/>
</dbReference>
<evidence type="ECO:0000259" key="2">
    <source>
        <dbReference type="PROSITE" id="PS50206"/>
    </source>
</evidence>
<dbReference type="PROSITE" id="PS00380">
    <property type="entry name" value="RHODANESE_1"/>
    <property type="match status" value="1"/>
</dbReference>
<evidence type="ECO:0000313" key="4">
    <source>
        <dbReference type="Proteomes" id="UP000324252"/>
    </source>
</evidence>
<dbReference type="InterPro" id="IPR036873">
    <property type="entry name" value="Rhodanese-like_dom_sf"/>
</dbReference>
<dbReference type="Pfam" id="PF26341">
    <property type="entry name" value="AAA_SelU"/>
    <property type="match status" value="1"/>
</dbReference>
<sequence>MSRLAKARALWHLDSMPVALSSLTDLAHLPFDEVIDVRSPAEFAEDHIPGAINLPALDNDERALVGTIYKQEDPFKARKVGAALVARNAARHLQGPLADRTGGWRPLVYCWRGGQRSGSFTSILQQIGWRADVIQGGYKSYRRLIVQALYGETVPHRIVLIDGGTGTAKTRILALLDQAGAQVIDLEGMANHRGSLFGAVGEQPAQKMFESRIAMALAQSDPAKALFVEAESNKVGDLLIPPALWHAMQRAPRIALRAPVAERAAYLVRAYADVTEDANRLAATLDALRPYHAAKRIEDWQALAAERAFQALAAELIGAHYDPRYLKNAGERAEHETPIDLPALDDDSLRAAVARILSIAG</sequence>
<dbReference type="Gene3D" id="3.40.250.10">
    <property type="entry name" value="Rhodanese-like domain"/>
    <property type="match status" value="1"/>
</dbReference>
<evidence type="ECO:0000256" key="1">
    <source>
        <dbReference type="ARBA" id="ARBA00023266"/>
    </source>
</evidence>
<name>A0A1H0FZ57_9RHOB</name>
<dbReference type="InterPro" id="IPR058840">
    <property type="entry name" value="AAA_SelU"/>
</dbReference>
<dbReference type="PANTHER" id="PTHR30401">
    <property type="entry name" value="TRNA 2-SELENOURIDINE SYNTHASE"/>
    <property type="match status" value="1"/>
</dbReference>